<protein>
    <submittedName>
        <fullName evidence="2">Uncharacterized protein</fullName>
    </submittedName>
</protein>
<dbReference type="InterPro" id="IPR011990">
    <property type="entry name" value="TPR-like_helical_dom_sf"/>
</dbReference>
<dbReference type="STRING" id="325452.A0A3R7JTI2"/>
<evidence type="ECO:0000313" key="4">
    <source>
        <dbReference type="Proteomes" id="UP000285883"/>
    </source>
</evidence>
<dbReference type="SMART" id="SM00028">
    <property type="entry name" value="TPR"/>
    <property type="match status" value="3"/>
</dbReference>
<reference evidence="3 4" key="1">
    <citation type="submission" date="2018-07" db="EMBL/GenBank/DDBJ databases">
        <title>Genome sequencing of oomycete isolates from Chile give support for New Zealand origin for Phytophthora kernoviae and make available the first Nothophytophthora sp. genome.</title>
        <authorList>
            <person name="Studholme D.J."/>
            <person name="Sanfuentes E."/>
            <person name="Panda P."/>
            <person name="Hill R."/>
            <person name="Sambles C."/>
            <person name="Grant M."/>
            <person name="Williams N.M."/>
            <person name="Mcdougal R.L."/>
        </authorList>
    </citation>
    <scope>NUCLEOTIDE SEQUENCE [LARGE SCALE GENOMIC DNA]</scope>
    <source>
        <strain evidence="1">Chile2</strain>
        <strain evidence="2">Chile4</strain>
    </source>
</reference>
<dbReference type="AlphaFoldDB" id="A0A3R7JTI2"/>
<dbReference type="Proteomes" id="UP000285624">
    <property type="component" value="Unassembled WGS sequence"/>
</dbReference>
<dbReference type="Pfam" id="PF13424">
    <property type="entry name" value="TPR_12"/>
    <property type="match status" value="1"/>
</dbReference>
<dbReference type="PANTHER" id="PTHR21715">
    <property type="entry name" value="RH04127P"/>
    <property type="match status" value="1"/>
</dbReference>
<gene>
    <name evidence="1" type="ORF">BBI17_005328</name>
    <name evidence="2" type="ORF">BBO99_00005384</name>
</gene>
<dbReference type="InterPro" id="IPR019734">
    <property type="entry name" value="TPR_rpt"/>
</dbReference>
<accession>A0A3R7JTI2</accession>
<dbReference type="InterPro" id="IPR053233">
    <property type="entry name" value="ABRA-related"/>
</dbReference>
<comment type="caution">
    <text evidence="2">The sequence shown here is derived from an EMBL/GenBank/DDBJ whole genome shotgun (WGS) entry which is preliminary data.</text>
</comment>
<keyword evidence="3" id="KW-1185">Reference proteome</keyword>
<dbReference type="EMBL" id="MAYM02000618">
    <property type="protein sequence ID" value="RLN37227.1"/>
    <property type="molecule type" value="Genomic_DNA"/>
</dbReference>
<organism evidence="2 3">
    <name type="scientific">Phytophthora kernoviae</name>
    <dbReference type="NCBI Taxonomy" id="325452"/>
    <lineage>
        <taxon>Eukaryota</taxon>
        <taxon>Sar</taxon>
        <taxon>Stramenopiles</taxon>
        <taxon>Oomycota</taxon>
        <taxon>Peronosporomycetes</taxon>
        <taxon>Peronosporales</taxon>
        <taxon>Peronosporaceae</taxon>
        <taxon>Phytophthora</taxon>
    </lineage>
</organism>
<dbReference type="Gene3D" id="1.25.40.10">
    <property type="entry name" value="Tetratricopeptide repeat domain"/>
    <property type="match status" value="1"/>
</dbReference>
<evidence type="ECO:0000313" key="2">
    <source>
        <dbReference type="EMBL" id="RLN79294.1"/>
    </source>
</evidence>
<evidence type="ECO:0000313" key="3">
    <source>
        <dbReference type="Proteomes" id="UP000285624"/>
    </source>
</evidence>
<proteinExistence type="predicted"/>
<dbReference type="Gene3D" id="3.30.1470.10">
    <property type="entry name" value="Photosystem I PsaD, reaction center subunit II"/>
    <property type="match status" value="1"/>
</dbReference>
<dbReference type="EMBL" id="MBDN02000152">
    <property type="protein sequence ID" value="RLN79294.1"/>
    <property type="molecule type" value="Genomic_DNA"/>
</dbReference>
<dbReference type="PANTHER" id="PTHR21715:SF0">
    <property type="entry name" value="RH04127P"/>
    <property type="match status" value="1"/>
</dbReference>
<evidence type="ECO:0000313" key="1">
    <source>
        <dbReference type="EMBL" id="RLN37227.1"/>
    </source>
</evidence>
<name>A0A3R7JTI2_9STRA</name>
<dbReference type="Proteomes" id="UP000285883">
    <property type="component" value="Unassembled WGS sequence"/>
</dbReference>
<sequence>MSTSDHPHSGDANVLLKAITDQAERLRVAQKAHGDFHECVSDDLKQLALLFVMNGEHDKALPLLHQRLVIHEKFGPEDRTAEALQELGTVYRLHGTPDIAMQHLLRALTLREKCHGKNSLKVAETLNSLALVSQMQSEIQQAEVYQLRSLQVLYESAEPEDIESDDIPWERWFKVDPKTFILSYHFNKDDYARGFTPRGGTRRLTQMEGDSIVLEEEIDPNYEPTEKEVLEYATWLGMDLEAERDLFWIAREGLKAG</sequence>
<dbReference type="SUPFAM" id="SSF48452">
    <property type="entry name" value="TPR-like"/>
    <property type="match status" value="1"/>
</dbReference>